<dbReference type="EMBL" id="JAAALK010000081">
    <property type="protein sequence ID" value="KAG8090833.1"/>
    <property type="molecule type" value="Genomic_DNA"/>
</dbReference>
<evidence type="ECO:0000313" key="2">
    <source>
        <dbReference type="EMBL" id="KAG8090833.1"/>
    </source>
</evidence>
<feature type="compositionally biased region" description="Low complexity" evidence="1">
    <location>
        <begin position="33"/>
        <end position="47"/>
    </location>
</feature>
<evidence type="ECO:0000256" key="1">
    <source>
        <dbReference type="SAM" id="MobiDB-lite"/>
    </source>
</evidence>
<sequence length="77" mass="6998">MPSQGGAAVPHAAPGQGDAGAAKVPGQGSASVAQAPGQDGAAAAQAPGQGGAIQAGAGAGQAILSYAITHGTKRGRI</sequence>
<accession>A0A8J5WFZ8</accession>
<reference evidence="2" key="1">
    <citation type="journal article" date="2021" name="bioRxiv">
        <title>Whole Genome Assembly and Annotation of Northern Wild Rice, Zizania palustris L., Supports a Whole Genome Duplication in the Zizania Genus.</title>
        <authorList>
            <person name="Haas M."/>
            <person name="Kono T."/>
            <person name="Macchietto M."/>
            <person name="Millas R."/>
            <person name="McGilp L."/>
            <person name="Shao M."/>
            <person name="Duquette J."/>
            <person name="Hirsch C.N."/>
            <person name="Kimball J."/>
        </authorList>
    </citation>
    <scope>NUCLEOTIDE SEQUENCE</scope>
    <source>
        <tissue evidence="2">Fresh leaf tissue</tissue>
    </source>
</reference>
<reference evidence="2" key="2">
    <citation type="submission" date="2021-02" db="EMBL/GenBank/DDBJ databases">
        <authorList>
            <person name="Kimball J.A."/>
            <person name="Haas M.W."/>
            <person name="Macchietto M."/>
            <person name="Kono T."/>
            <person name="Duquette J."/>
            <person name="Shao M."/>
        </authorList>
    </citation>
    <scope>NUCLEOTIDE SEQUENCE</scope>
    <source>
        <tissue evidence="2">Fresh leaf tissue</tissue>
    </source>
</reference>
<proteinExistence type="predicted"/>
<feature type="region of interest" description="Disordered" evidence="1">
    <location>
        <begin position="1"/>
        <end position="54"/>
    </location>
</feature>
<gene>
    <name evidence="2" type="ORF">GUJ93_ZPchr0011g27167</name>
</gene>
<keyword evidence="3" id="KW-1185">Reference proteome</keyword>
<evidence type="ECO:0000313" key="3">
    <source>
        <dbReference type="Proteomes" id="UP000729402"/>
    </source>
</evidence>
<organism evidence="2 3">
    <name type="scientific">Zizania palustris</name>
    <name type="common">Northern wild rice</name>
    <dbReference type="NCBI Taxonomy" id="103762"/>
    <lineage>
        <taxon>Eukaryota</taxon>
        <taxon>Viridiplantae</taxon>
        <taxon>Streptophyta</taxon>
        <taxon>Embryophyta</taxon>
        <taxon>Tracheophyta</taxon>
        <taxon>Spermatophyta</taxon>
        <taxon>Magnoliopsida</taxon>
        <taxon>Liliopsida</taxon>
        <taxon>Poales</taxon>
        <taxon>Poaceae</taxon>
        <taxon>BOP clade</taxon>
        <taxon>Oryzoideae</taxon>
        <taxon>Oryzeae</taxon>
        <taxon>Zizaniinae</taxon>
        <taxon>Zizania</taxon>
    </lineage>
</organism>
<dbReference type="AlphaFoldDB" id="A0A8J5WFZ8"/>
<protein>
    <submittedName>
        <fullName evidence="2">Uncharacterized protein</fullName>
    </submittedName>
</protein>
<dbReference type="Proteomes" id="UP000729402">
    <property type="component" value="Unassembled WGS sequence"/>
</dbReference>
<comment type="caution">
    <text evidence="2">The sequence shown here is derived from an EMBL/GenBank/DDBJ whole genome shotgun (WGS) entry which is preliminary data.</text>
</comment>
<name>A0A8J5WFZ8_ZIZPA</name>